<proteinExistence type="predicted"/>
<evidence type="ECO:0000313" key="4">
    <source>
        <dbReference type="Proteomes" id="UP000812966"/>
    </source>
</evidence>
<dbReference type="InterPro" id="IPR015421">
    <property type="entry name" value="PyrdxlP-dep_Trfase_major"/>
</dbReference>
<dbReference type="SUPFAM" id="SSF53383">
    <property type="entry name" value="PLP-dependent transferases"/>
    <property type="match status" value="1"/>
</dbReference>
<dbReference type="PANTHER" id="PTHR43686">
    <property type="entry name" value="SULFURTRANSFERASE-RELATED"/>
    <property type="match status" value="1"/>
</dbReference>
<evidence type="ECO:0000313" key="3">
    <source>
        <dbReference type="EMBL" id="KAG7529666.1"/>
    </source>
</evidence>
<evidence type="ECO:0000256" key="1">
    <source>
        <dbReference type="SAM" id="MobiDB-lite"/>
    </source>
</evidence>
<dbReference type="InterPro" id="IPR000192">
    <property type="entry name" value="Aminotrans_V_dom"/>
</dbReference>
<dbReference type="Pfam" id="PF00266">
    <property type="entry name" value="Aminotran_5"/>
    <property type="match status" value="1"/>
</dbReference>
<gene>
    <name evidence="3" type="ORF">FFLO_05510</name>
</gene>
<dbReference type="InterPro" id="IPR015422">
    <property type="entry name" value="PyrdxlP-dep_Trfase_small"/>
</dbReference>
<comment type="caution">
    <text evidence="3">The sequence shown here is derived from an EMBL/GenBank/DDBJ whole genome shotgun (WGS) entry which is preliminary data.</text>
</comment>
<sequence>MLKNLSDIETEEALAHFIRQNLIAPPSNEIIGPYGVTPYVYADWTASGQSLRCIEEYIRDEVLPWYGNTHTEVSFSGRQMGAFREQARKMVKSACNANDSDVCIFTGCGATAAIQKLVDILEIRLAPGQDKKARRDALPDSERPVVLIGPWEHHSNILVWRETQARIIEVPACPITGAFSYDNLISILQTLHSQARHPLLIGTFSAASNVTGITLDMRKVAKIMHRYGGLVIFDCAAWASHLPVDMNPVDSGCGKVQGNLEEAPDAVVLSPHKLPGGPGCPGVLLAKKRIFKNDIPSCVGGGVVEYVSRDGAVWVEDIETREEAGTPDIVGAIRCGLVPALARDGCFCAHTYMADLLEISEDAGTRLQSLSTDQRVYREGAIRVSFPWFQSNETVDYVIEAVAWISERGWRFLPDYQVDYRTGKWTHRERFRPVERLSMCYLFADRASPLKRQSASEPDWTVVVQRLETYLSGQAGITISDLLLEEGAREKSPRAEEFRSFATPLEAAQLSSSDIDRALADGRAEDAAIWNRFLSTLPRRKHPVPEVGPDKFATPRVTRGSSASSDVQSTTKPMEESISQAMIIAHPRRRWYDRFLPKRRSPEADHTRLVGV</sequence>
<feature type="region of interest" description="Disordered" evidence="1">
    <location>
        <begin position="544"/>
        <end position="575"/>
    </location>
</feature>
<reference evidence="3" key="1">
    <citation type="submission" date="2020-04" db="EMBL/GenBank/DDBJ databases">
        <title>Analysis of mating type loci in Filobasidium floriforme.</title>
        <authorList>
            <person name="Nowrousian M."/>
        </authorList>
    </citation>
    <scope>NUCLEOTIDE SEQUENCE</scope>
    <source>
        <strain evidence="3">CBS 6242</strain>
    </source>
</reference>
<feature type="compositionally biased region" description="Polar residues" evidence="1">
    <location>
        <begin position="559"/>
        <end position="575"/>
    </location>
</feature>
<dbReference type="PANTHER" id="PTHR43686:SF1">
    <property type="entry name" value="AMINOTRAN_5 DOMAIN-CONTAINING PROTEIN"/>
    <property type="match status" value="1"/>
</dbReference>
<feature type="domain" description="Aminotransferase class V" evidence="2">
    <location>
        <begin position="40"/>
        <end position="341"/>
    </location>
</feature>
<accession>A0A8K0JIF2</accession>
<dbReference type="EMBL" id="JABELV010000141">
    <property type="protein sequence ID" value="KAG7529666.1"/>
    <property type="molecule type" value="Genomic_DNA"/>
</dbReference>
<dbReference type="Gene3D" id="3.40.640.10">
    <property type="entry name" value="Type I PLP-dependent aspartate aminotransferase-like (Major domain)"/>
    <property type="match status" value="1"/>
</dbReference>
<dbReference type="AlphaFoldDB" id="A0A8K0JIF2"/>
<dbReference type="Gene3D" id="3.90.1150.10">
    <property type="entry name" value="Aspartate Aminotransferase, domain 1"/>
    <property type="match status" value="1"/>
</dbReference>
<organism evidence="3 4">
    <name type="scientific">Filobasidium floriforme</name>
    <dbReference type="NCBI Taxonomy" id="5210"/>
    <lineage>
        <taxon>Eukaryota</taxon>
        <taxon>Fungi</taxon>
        <taxon>Dikarya</taxon>
        <taxon>Basidiomycota</taxon>
        <taxon>Agaricomycotina</taxon>
        <taxon>Tremellomycetes</taxon>
        <taxon>Filobasidiales</taxon>
        <taxon>Filobasidiaceae</taxon>
        <taxon>Filobasidium</taxon>
    </lineage>
</organism>
<dbReference type="Proteomes" id="UP000812966">
    <property type="component" value="Unassembled WGS sequence"/>
</dbReference>
<keyword evidence="4" id="KW-1185">Reference proteome</keyword>
<dbReference type="InterPro" id="IPR015424">
    <property type="entry name" value="PyrdxlP-dep_Trfase"/>
</dbReference>
<name>A0A8K0JIF2_9TREE</name>
<protein>
    <recommendedName>
        <fullName evidence="2">Aminotransferase class V domain-containing protein</fullName>
    </recommendedName>
</protein>
<evidence type="ECO:0000259" key="2">
    <source>
        <dbReference type="Pfam" id="PF00266"/>
    </source>
</evidence>